<accession>A0AA41YVR1</accession>
<reference evidence="6" key="1">
    <citation type="submission" date="2022-05" db="EMBL/GenBank/DDBJ databases">
        <authorList>
            <person name="Pankratov T."/>
        </authorList>
    </citation>
    <scope>NUCLEOTIDE SEQUENCE</scope>
    <source>
        <strain evidence="6">BP6-180914</strain>
    </source>
</reference>
<dbReference type="InterPro" id="IPR016161">
    <property type="entry name" value="Ald_DH/histidinol_DH"/>
</dbReference>
<dbReference type="Gene3D" id="3.40.605.10">
    <property type="entry name" value="Aldehyde Dehydrogenase, Chain A, domain 1"/>
    <property type="match status" value="1"/>
</dbReference>
<name>A0AA41YVR1_9HYPH</name>
<evidence type="ECO:0000313" key="7">
    <source>
        <dbReference type="Proteomes" id="UP001165667"/>
    </source>
</evidence>
<dbReference type="PROSITE" id="PS00687">
    <property type="entry name" value="ALDEHYDE_DEHYDR_GLU"/>
    <property type="match status" value="1"/>
</dbReference>
<proteinExistence type="inferred from homology"/>
<dbReference type="InterPro" id="IPR016162">
    <property type="entry name" value="Ald_DH_N"/>
</dbReference>
<evidence type="ECO:0000256" key="3">
    <source>
        <dbReference type="PROSITE-ProRule" id="PRU10007"/>
    </source>
</evidence>
<dbReference type="Gene3D" id="3.40.309.10">
    <property type="entry name" value="Aldehyde Dehydrogenase, Chain A, domain 2"/>
    <property type="match status" value="1"/>
</dbReference>
<dbReference type="InterPro" id="IPR016163">
    <property type="entry name" value="Ald_DH_C"/>
</dbReference>
<keyword evidence="2 4" id="KW-0560">Oxidoreductase</keyword>
<evidence type="ECO:0000256" key="1">
    <source>
        <dbReference type="ARBA" id="ARBA00009986"/>
    </source>
</evidence>
<feature type="active site" evidence="3">
    <location>
        <position position="253"/>
    </location>
</feature>
<keyword evidence="7" id="KW-1185">Reference proteome</keyword>
<dbReference type="EMBL" id="JAMOIM010000003">
    <property type="protein sequence ID" value="MCW6507828.1"/>
    <property type="molecule type" value="Genomic_DNA"/>
</dbReference>
<evidence type="ECO:0000256" key="2">
    <source>
        <dbReference type="ARBA" id="ARBA00023002"/>
    </source>
</evidence>
<dbReference type="FunFam" id="3.40.605.10:FF:000007">
    <property type="entry name" value="NAD/NADP-dependent betaine aldehyde dehydrogenase"/>
    <property type="match status" value="1"/>
</dbReference>
<dbReference type="GO" id="GO:0016620">
    <property type="term" value="F:oxidoreductase activity, acting on the aldehyde or oxo group of donors, NAD or NADP as acceptor"/>
    <property type="evidence" value="ECO:0007669"/>
    <property type="project" value="InterPro"/>
</dbReference>
<comment type="similarity">
    <text evidence="1 4">Belongs to the aldehyde dehydrogenase family.</text>
</comment>
<evidence type="ECO:0000259" key="5">
    <source>
        <dbReference type="Pfam" id="PF00171"/>
    </source>
</evidence>
<sequence>MSSYAAALPTRRTLFYGGEWHEAAGHIQADSINPASQESLGPAAVAGAADVDAAVTAARAGFKTWRHVKLVERAAILREAARIFRANAERITLTDSADSGGPYKRMIRDAEGGAATFEYFAGLATEMKGSTIPFDTGSLNYTMREPLGVVVRINAFNHPFLFAAQRAAAPLVAGNAVIIKPPEQAPLSTLLMAELIGHLFPAGVFNVLTGRRECGEALVAHLGVAKVGLIGSVETGRAIARSAADTLKKVSLELGGKNALIAFPDADPAKVAAGAVQGMNFTWCGQSCGSTSRIFLHEDLHDAVVPRILAAIGKPVYGPPTDPATDMGCLVSAEQRDKTERYVGYGLADGATLVAGGTRPDDPAAANGFFYPPTVFVDVRPHMRIAREEIFGPVMSIIRWRDEDEMFEAVNGSELGLTASIWTRDLSTAHRAAARVEAGYVWINGSSTHFLGAPFGGYKQSGLGREESIDELHDCTQLKNVNITF</sequence>
<dbReference type="Proteomes" id="UP001165667">
    <property type="component" value="Unassembled WGS sequence"/>
</dbReference>
<dbReference type="RefSeq" id="WP_282584184.1">
    <property type="nucleotide sequence ID" value="NZ_JAMOIM010000003.1"/>
</dbReference>
<dbReference type="AlphaFoldDB" id="A0AA41YVR1"/>
<feature type="domain" description="Aldehyde dehydrogenase" evidence="5">
    <location>
        <begin position="22"/>
        <end position="481"/>
    </location>
</feature>
<evidence type="ECO:0000313" key="6">
    <source>
        <dbReference type="EMBL" id="MCW6507828.1"/>
    </source>
</evidence>
<dbReference type="SUPFAM" id="SSF53720">
    <property type="entry name" value="ALDH-like"/>
    <property type="match status" value="1"/>
</dbReference>
<dbReference type="InterPro" id="IPR015590">
    <property type="entry name" value="Aldehyde_DH_dom"/>
</dbReference>
<comment type="caution">
    <text evidence="6">The sequence shown here is derived from an EMBL/GenBank/DDBJ whole genome shotgun (WGS) entry which is preliminary data.</text>
</comment>
<evidence type="ECO:0000256" key="4">
    <source>
        <dbReference type="RuleBase" id="RU003345"/>
    </source>
</evidence>
<gene>
    <name evidence="6" type="ORF">M8523_07320</name>
</gene>
<dbReference type="Pfam" id="PF00171">
    <property type="entry name" value="Aldedh"/>
    <property type="match status" value="1"/>
</dbReference>
<dbReference type="InterPro" id="IPR029510">
    <property type="entry name" value="Ald_DH_CS_GLU"/>
</dbReference>
<organism evidence="6 7">
    <name type="scientific">Lichenifustis flavocetrariae</name>
    <dbReference type="NCBI Taxonomy" id="2949735"/>
    <lineage>
        <taxon>Bacteria</taxon>
        <taxon>Pseudomonadati</taxon>
        <taxon>Pseudomonadota</taxon>
        <taxon>Alphaproteobacteria</taxon>
        <taxon>Hyphomicrobiales</taxon>
        <taxon>Lichenihabitantaceae</taxon>
        <taxon>Lichenifustis</taxon>
    </lineage>
</organism>
<dbReference type="PANTHER" id="PTHR11699">
    <property type="entry name" value="ALDEHYDE DEHYDROGENASE-RELATED"/>
    <property type="match status" value="1"/>
</dbReference>
<protein>
    <submittedName>
        <fullName evidence="6">Aldehyde dehydrogenase family protein</fullName>
    </submittedName>
</protein>